<evidence type="ECO:0000256" key="3">
    <source>
        <dbReference type="ARBA" id="ARBA00022516"/>
    </source>
</evidence>
<keyword evidence="9" id="KW-0443">Lipid metabolism</keyword>
<reference evidence="17" key="2">
    <citation type="submission" date="2025-04" db="UniProtKB">
        <authorList>
            <consortium name="RefSeq"/>
        </authorList>
    </citation>
    <scope>IDENTIFICATION</scope>
    <source>
        <strain evidence="17">USDA-PBARC FA_bdor</strain>
        <tissue evidence="17">Whole organism</tissue>
    </source>
</reference>
<dbReference type="PRINTS" id="PR00075">
    <property type="entry name" value="FACDDSATRASE"/>
</dbReference>
<keyword evidence="10 13" id="KW-0472">Membrane</keyword>
<evidence type="ECO:0000256" key="6">
    <source>
        <dbReference type="ARBA" id="ARBA00022989"/>
    </source>
</evidence>
<evidence type="ECO:0000256" key="7">
    <source>
        <dbReference type="ARBA" id="ARBA00023002"/>
    </source>
</evidence>
<evidence type="ECO:0000259" key="14">
    <source>
        <dbReference type="Pfam" id="PF00487"/>
    </source>
</evidence>
<keyword evidence="8" id="KW-0408">Iron</keyword>
<keyword evidence="16" id="KW-1185">Reference proteome</keyword>
<dbReference type="Pfam" id="PF00487">
    <property type="entry name" value="FA_desaturase"/>
    <property type="match status" value="1"/>
</dbReference>
<dbReference type="OrthoDB" id="10260134at2759"/>
<evidence type="ECO:0000313" key="15">
    <source>
        <dbReference type="EMBL" id="JAG80227.1"/>
    </source>
</evidence>
<comment type="domain">
    <text evidence="12">The histidine box domains are involved in binding the catalytic metal ions.</text>
</comment>
<proteinExistence type="inferred from homology"/>
<comment type="cofactor">
    <cofactor evidence="12">
        <name>Fe(2+)</name>
        <dbReference type="ChEBI" id="CHEBI:29033"/>
    </cofactor>
</comment>
<dbReference type="AlphaFoldDB" id="A0A0C9RPQ9"/>
<evidence type="ECO:0000256" key="11">
    <source>
        <dbReference type="ARBA" id="ARBA00023160"/>
    </source>
</evidence>
<evidence type="ECO:0000256" key="5">
    <source>
        <dbReference type="ARBA" id="ARBA00022832"/>
    </source>
</evidence>
<keyword evidence="6 13" id="KW-1133">Transmembrane helix</keyword>
<evidence type="ECO:0000313" key="16">
    <source>
        <dbReference type="Proteomes" id="UP000694866"/>
    </source>
</evidence>
<dbReference type="Proteomes" id="UP000694866">
    <property type="component" value="Unplaced"/>
</dbReference>
<dbReference type="GO" id="GO:0005506">
    <property type="term" value="F:iron ion binding"/>
    <property type="evidence" value="ECO:0007669"/>
    <property type="project" value="TreeGrafter"/>
</dbReference>
<dbReference type="InterPro" id="IPR015876">
    <property type="entry name" value="Acyl-CoA_DS"/>
</dbReference>
<keyword evidence="5" id="KW-0276">Fatty acid metabolism</keyword>
<evidence type="ECO:0000256" key="1">
    <source>
        <dbReference type="ARBA" id="ARBA00004141"/>
    </source>
</evidence>
<evidence type="ECO:0000256" key="12">
    <source>
        <dbReference type="RuleBase" id="RU000581"/>
    </source>
</evidence>
<evidence type="ECO:0000256" key="9">
    <source>
        <dbReference type="ARBA" id="ARBA00023098"/>
    </source>
</evidence>
<dbReference type="GO" id="GO:0006636">
    <property type="term" value="P:unsaturated fatty acid biosynthetic process"/>
    <property type="evidence" value="ECO:0007669"/>
    <property type="project" value="TreeGrafter"/>
</dbReference>
<accession>A0A9R1T6H8</accession>
<dbReference type="PANTHER" id="PTHR11351">
    <property type="entry name" value="ACYL-COA DESATURASE"/>
    <property type="match status" value="1"/>
</dbReference>
<dbReference type="PANTHER" id="PTHR11351:SF31">
    <property type="entry name" value="DESATURASE 1, ISOFORM A-RELATED"/>
    <property type="match status" value="1"/>
</dbReference>
<reference evidence="15" key="1">
    <citation type="submission" date="2015-01" db="EMBL/GenBank/DDBJ databases">
        <title>Transcriptome Assembly of Fopius arisanus.</title>
        <authorList>
            <person name="Geib S."/>
        </authorList>
    </citation>
    <scope>NUCLEOTIDE SEQUENCE</scope>
</reference>
<dbReference type="KEGG" id="fas:105266696"/>
<keyword evidence="11 12" id="KW-0275">Fatty acid biosynthesis</keyword>
<evidence type="ECO:0000256" key="13">
    <source>
        <dbReference type="SAM" id="Phobius"/>
    </source>
</evidence>
<dbReference type="CDD" id="cd03505">
    <property type="entry name" value="Delta9-FADS-like"/>
    <property type="match status" value="1"/>
</dbReference>
<dbReference type="EMBL" id="GBYB01010460">
    <property type="protein sequence ID" value="JAG80227.1"/>
    <property type="molecule type" value="Transcribed_RNA"/>
</dbReference>
<feature type="domain" description="Fatty acid desaturase" evidence="14">
    <location>
        <begin position="71"/>
        <end position="274"/>
    </location>
</feature>
<feature type="transmembrane region" description="Helical" evidence="13">
    <location>
        <begin position="44"/>
        <end position="63"/>
    </location>
</feature>
<evidence type="ECO:0000256" key="8">
    <source>
        <dbReference type="ARBA" id="ARBA00023004"/>
    </source>
</evidence>
<sequence>MLEKINLGMSLDDNPADSVNGIDMLKDEKKKWWEFETELKWKNIIILSVFHLMSLYFIITFNYRKELFLTFWIIVMVHLSAVGVTGGVHRLWSHRSYKAKLPLQIILALLYASAGLNRIYDWVRDHRIHHKYSDTDADPHNSSRGLWFSHVGWLMMKKHPEVVRKGRAVDMSDIETNPVITFVDRHFTLFKIIFSLIIPVFIPVYLFNQNLKATIIAIFFIKNTILLNGIWSINSIAHNFGYQPYDKSIKPSDNFMVGLVSFGEGWHNYHHVFPWDYRAAEMDGILFNSTKIWLDLFAKIGWVYDMKKASPELIQKVKVNKGDGSVKAHRFTEISDEIQREFH</sequence>
<feature type="transmembrane region" description="Helical" evidence="13">
    <location>
        <begin position="69"/>
        <end position="89"/>
    </location>
</feature>
<feature type="transmembrane region" description="Helical" evidence="13">
    <location>
        <begin position="214"/>
        <end position="233"/>
    </location>
</feature>
<keyword evidence="3 12" id="KW-0444">Lipid biosynthesis</keyword>
<evidence type="ECO:0000256" key="4">
    <source>
        <dbReference type="ARBA" id="ARBA00022692"/>
    </source>
</evidence>
<organism evidence="15">
    <name type="scientific">Fopius arisanus</name>
    <dbReference type="NCBI Taxonomy" id="64838"/>
    <lineage>
        <taxon>Eukaryota</taxon>
        <taxon>Metazoa</taxon>
        <taxon>Ecdysozoa</taxon>
        <taxon>Arthropoda</taxon>
        <taxon>Hexapoda</taxon>
        <taxon>Insecta</taxon>
        <taxon>Pterygota</taxon>
        <taxon>Neoptera</taxon>
        <taxon>Endopterygota</taxon>
        <taxon>Hymenoptera</taxon>
        <taxon>Apocrita</taxon>
        <taxon>Ichneumonoidea</taxon>
        <taxon>Braconidae</taxon>
        <taxon>Opiinae</taxon>
        <taxon>Fopius</taxon>
    </lineage>
</organism>
<comment type="similarity">
    <text evidence="2 12">Belongs to the fatty acid desaturase type 1 family.</text>
</comment>
<accession>A0A0C9RPQ9</accession>
<keyword evidence="4 12" id="KW-0812">Transmembrane</keyword>
<keyword evidence="7 12" id="KW-0560">Oxidoreductase</keyword>
<gene>
    <name evidence="15" type="primary">SCD5_0</name>
    <name evidence="17" type="synonym">LOC105266696</name>
    <name evidence="15" type="ORF">g.66440</name>
</gene>
<protein>
    <submittedName>
        <fullName evidence="15">SCD5_0 protein</fullName>
    </submittedName>
    <submittedName>
        <fullName evidence="17">Stearoyl-CoA desaturase 5</fullName>
    </submittedName>
</protein>
<dbReference type="InterPro" id="IPR005804">
    <property type="entry name" value="FA_desaturase_dom"/>
</dbReference>
<evidence type="ECO:0000313" key="17">
    <source>
        <dbReference type="RefSeq" id="XP_011303348.1"/>
    </source>
</evidence>
<comment type="subcellular location">
    <subcellularLocation>
        <location evidence="1">Membrane</location>
        <topology evidence="1">Multi-pass membrane protein</topology>
    </subcellularLocation>
</comment>
<feature type="transmembrane region" description="Helical" evidence="13">
    <location>
        <begin position="101"/>
        <end position="120"/>
    </location>
</feature>
<dbReference type="GeneID" id="105266696"/>
<dbReference type="RefSeq" id="XP_011303348.1">
    <property type="nucleotide sequence ID" value="XM_011305046.1"/>
</dbReference>
<evidence type="ECO:0000256" key="2">
    <source>
        <dbReference type="ARBA" id="ARBA00009295"/>
    </source>
</evidence>
<feature type="transmembrane region" description="Helical" evidence="13">
    <location>
        <begin position="187"/>
        <end position="207"/>
    </location>
</feature>
<evidence type="ECO:0000256" key="10">
    <source>
        <dbReference type="ARBA" id="ARBA00023136"/>
    </source>
</evidence>
<name>A0A0C9RPQ9_9HYME</name>
<dbReference type="GO" id="GO:0004768">
    <property type="term" value="F:stearoyl-CoA 9-desaturase activity"/>
    <property type="evidence" value="ECO:0007669"/>
    <property type="project" value="TreeGrafter"/>
</dbReference>
<dbReference type="GO" id="GO:0005789">
    <property type="term" value="C:endoplasmic reticulum membrane"/>
    <property type="evidence" value="ECO:0007669"/>
    <property type="project" value="TreeGrafter"/>
</dbReference>